<gene>
    <name evidence="3" type="primary">LOC111468868</name>
</gene>
<dbReference type="KEGG" id="cmax:111468868"/>
<protein>
    <submittedName>
        <fullName evidence="3">Hypersensitive-induced response protein 4-like</fullName>
    </submittedName>
</protein>
<sequence length="149" mass="17460">MSTLAPYNRQPQNRLTRKRFTHHKSLEGGTNSNLGVVEKWGRFQMSAQPGFRFINPFSGKYRAGILSTRIRSLDVRVETKTKDNVFVQLVCSIRFRIVEANAMMHFMNCKIPKHRLVRALVLRMNLDEENETLFLRMWKTLPQLLVLKP</sequence>
<reference evidence="3" key="1">
    <citation type="submission" date="2025-08" db="UniProtKB">
        <authorList>
            <consortium name="RefSeq"/>
        </authorList>
    </citation>
    <scope>IDENTIFICATION</scope>
    <source>
        <tissue evidence="3">Young leaves</tissue>
    </source>
</reference>
<dbReference type="SUPFAM" id="SSF117892">
    <property type="entry name" value="Band 7/SPFH domain"/>
    <property type="match status" value="1"/>
</dbReference>
<dbReference type="PANTHER" id="PTHR43327:SF11">
    <property type="entry name" value="HYPERSENSITIVE-INDUCED RESPONSE PROTEIN 4"/>
    <property type="match status" value="1"/>
</dbReference>
<dbReference type="Pfam" id="PF01145">
    <property type="entry name" value="Band_7"/>
    <property type="match status" value="1"/>
</dbReference>
<organism evidence="2 3">
    <name type="scientific">Cucurbita maxima</name>
    <name type="common">Pumpkin</name>
    <name type="synonym">Winter squash</name>
    <dbReference type="NCBI Taxonomy" id="3661"/>
    <lineage>
        <taxon>Eukaryota</taxon>
        <taxon>Viridiplantae</taxon>
        <taxon>Streptophyta</taxon>
        <taxon>Embryophyta</taxon>
        <taxon>Tracheophyta</taxon>
        <taxon>Spermatophyta</taxon>
        <taxon>Magnoliopsida</taxon>
        <taxon>eudicotyledons</taxon>
        <taxon>Gunneridae</taxon>
        <taxon>Pentapetalae</taxon>
        <taxon>rosids</taxon>
        <taxon>fabids</taxon>
        <taxon>Cucurbitales</taxon>
        <taxon>Cucurbitaceae</taxon>
        <taxon>Cucurbiteae</taxon>
        <taxon>Cucurbita</taxon>
    </lineage>
</organism>
<dbReference type="AlphaFoldDB" id="A0A6J1I1X6"/>
<dbReference type="InterPro" id="IPR036013">
    <property type="entry name" value="Band_7/SPFH_dom_sf"/>
</dbReference>
<accession>A0A6J1I1X6</accession>
<dbReference type="InterPro" id="IPR001107">
    <property type="entry name" value="Band_7"/>
</dbReference>
<proteinExistence type="predicted"/>
<evidence type="ECO:0000259" key="1">
    <source>
        <dbReference type="Pfam" id="PF01145"/>
    </source>
</evidence>
<dbReference type="GeneID" id="111468868"/>
<name>A0A6J1I1X6_CUCMA</name>
<dbReference type="PANTHER" id="PTHR43327">
    <property type="entry name" value="STOMATIN-LIKE PROTEIN 2, MITOCHONDRIAL"/>
    <property type="match status" value="1"/>
</dbReference>
<feature type="domain" description="Band 7" evidence="1">
    <location>
        <begin position="32"/>
        <end position="101"/>
    </location>
</feature>
<evidence type="ECO:0000313" key="2">
    <source>
        <dbReference type="Proteomes" id="UP000504608"/>
    </source>
</evidence>
<dbReference type="InterPro" id="IPR050710">
    <property type="entry name" value="Band7/mec-2_domain"/>
</dbReference>
<keyword evidence="2" id="KW-1185">Reference proteome</keyword>
<dbReference type="Proteomes" id="UP000504608">
    <property type="component" value="Unplaced"/>
</dbReference>
<dbReference type="RefSeq" id="XP_022969768.1">
    <property type="nucleotide sequence ID" value="XM_023114000.1"/>
</dbReference>
<evidence type="ECO:0000313" key="3">
    <source>
        <dbReference type="RefSeq" id="XP_022969768.1"/>
    </source>
</evidence>